<comment type="caution">
    <text evidence="2">The sequence shown here is derived from an EMBL/GenBank/DDBJ whole genome shotgun (WGS) entry which is preliminary data.</text>
</comment>
<dbReference type="EMBL" id="WVTA01000004">
    <property type="protein sequence ID" value="KAK3213876.1"/>
    <property type="molecule type" value="Genomic_DNA"/>
</dbReference>
<proteinExistence type="predicted"/>
<keyword evidence="3" id="KW-1185">Reference proteome</keyword>
<accession>A0AAN6RK07</accession>
<gene>
    <name evidence="2" type="ORF">GRF29_28g1374953</name>
</gene>
<sequence length="183" mass="19678">MPSYNNERFQPLPPIRTLTSDSSGTASPEMLSPTSTYSRGARSPTSGSPAEDSFFGAISAKIRGRSRSRSRAAASRKRSTSPMLLPPQDMPQAPTRAPRPHPHPAGPTATATSATYARRPQQPRHASSASQTSIASASGKPSPSRRSTSNSDMWRGRHSNSWLFNDFSFTETASKAFGRKPSS</sequence>
<dbReference type="Proteomes" id="UP001280581">
    <property type="component" value="Unassembled WGS sequence"/>
</dbReference>
<feature type="compositionally biased region" description="Basic residues" evidence="1">
    <location>
        <begin position="62"/>
        <end position="79"/>
    </location>
</feature>
<dbReference type="AlphaFoldDB" id="A0AAN6RK07"/>
<evidence type="ECO:0000313" key="3">
    <source>
        <dbReference type="Proteomes" id="UP001280581"/>
    </source>
</evidence>
<protein>
    <submittedName>
        <fullName evidence="2">Uncharacterized protein</fullName>
    </submittedName>
</protein>
<organism evidence="2 3">
    <name type="scientific">Pseudopithomyces chartarum</name>
    <dbReference type="NCBI Taxonomy" id="1892770"/>
    <lineage>
        <taxon>Eukaryota</taxon>
        <taxon>Fungi</taxon>
        <taxon>Dikarya</taxon>
        <taxon>Ascomycota</taxon>
        <taxon>Pezizomycotina</taxon>
        <taxon>Dothideomycetes</taxon>
        <taxon>Pleosporomycetidae</taxon>
        <taxon>Pleosporales</taxon>
        <taxon>Massarineae</taxon>
        <taxon>Didymosphaeriaceae</taxon>
        <taxon>Pseudopithomyces</taxon>
    </lineage>
</organism>
<evidence type="ECO:0000256" key="1">
    <source>
        <dbReference type="SAM" id="MobiDB-lite"/>
    </source>
</evidence>
<evidence type="ECO:0000313" key="2">
    <source>
        <dbReference type="EMBL" id="KAK3213876.1"/>
    </source>
</evidence>
<name>A0AAN6RK07_9PLEO</name>
<reference evidence="2 3" key="1">
    <citation type="submission" date="2021-02" db="EMBL/GenBank/DDBJ databases">
        <title>Genome assembly of Pseudopithomyces chartarum.</title>
        <authorList>
            <person name="Jauregui R."/>
            <person name="Singh J."/>
            <person name="Voisey C."/>
        </authorList>
    </citation>
    <scope>NUCLEOTIDE SEQUENCE [LARGE SCALE GENOMIC DNA]</scope>
    <source>
        <strain evidence="2 3">AGR01</strain>
    </source>
</reference>
<feature type="compositionally biased region" description="Polar residues" evidence="1">
    <location>
        <begin position="17"/>
        <end position="48"/>
    </location>
</feature>
<feature type="compositionally biased region" description="Polar residues" evidence="1">
    <location>
        <begin position="139"/>
        <end position="152"/>
    </location>
</feature>
<feature type="compositionally biased region" description="Low complexity" evidence="1">
    <location>
        <begin position="106"/>
        <end position="138"/>
    </location>
</feature>
<feature type="region of interest" description="Disordered" evidence="1">
    <location>
        <begin position="1"/>
        <end position="157"/>
    </location>
</feature>